<reference evidence="1" key="1">
    <citation type="submission" date="2022-06" db="EMBL/GenBank/DDBJ databases">
        <authorList>
            <person name="Legras J.-L."/>
            <person name="Devillers H."/>
            <person name="Grondin C."/>
        </authorList>
    </citation>
    <scope>NUCLEOTIDE SEQUENCE</scope>
    <source>
        <strain evidence="1">CLIB 1444</strain>
    </source>
</reference>
<dbReference type="EMBL" id="CALSDN010000019">
    <property type="protein sequence ID" value="CAH6723732.1"/>
    <property type="molecule type" value="Genomic_DNA"/>
</dbReference>
<evidence type="ECO:0000313" key="1">
    <source>
        <dbReference type="EMBL" id="CAH6723732.1"/>
    </source>
</evidence>
<sequence>MKLNVGQYRKRFTSLKAWEIPKSPSSCAPPGVWTNIDNDVTPFSRRTWTIYTIIGFWASDYLSITSYEGPSSTLIAGLSWREALINSIVGMIIIAIPMVLNGAIGARLHVPFAISVRASYGYYFSKFPIVTRLVTALFWHCIQTFSGSLAMYWVITAIWPSFNKIPNHIPENIGITTAQMVAHFINWTIQFPFMLIPPQKLKWFFVFKTIIVTAALVGVVAGMTKMSGSAGDLFKLQPEVTGSARSWLHLSLLMSTIGGWATMATNISDFTRYVQSGSKAQYYQVAIIPTWAVFVTMMAIIASSAGKIVYGQYMWSPMDFSAEWIASGTSKGRAATFFFSFSWVVAMIGTNLSANIISAANDLTSLFPKYFNIRRSAAVLTFIAGWVMQPWKIVFSAGSLISFMAGVSLFLVPIFTVIIVDYWIVKKQNINVSELYNPNGIYHYTYGVNWRAAVAWICSVAPNLPGLAASVNAKIKLPVGAQHFADLSYFYGFFSAFAVYYFLNYFFPHHPSLIEETVFADEDMLSESVEDVQVSVVGDKQFS</sequence>
<comment type="caution">
    <text evidence="1">The sequence shown here is derived from an EMBL/GenBank/DDBJ whole genome shotgun (WGS) entry which is preliminary data.</text>
</comment>
<protein>
    <submittedName>
        <fullName evidence="1">Allantoin permease</fullName>
    </submittedName>
</protein>
<organism evidence="1 2">
    <name type="scientific">[Candida] jaroonii</name>
    <dbReference type="NCBI Taxonomy" id="467808"/>
    <lineage>
        <taxon>Eukaryota</taxon>
        <taxon>Fungi</taxon>
        <taxon>Dikarya</taxon>
        <taxon>Ascomycota</taxon>
        <taxon>Saccharomycotina</taxon>
        <taxon>Pichiomycetes</taxon>
        <taxon>Debaryomycetaceae</taxon>
        <taxon>Yamadazyma</taxon>
    </lineage>
</organism>
<keyword evidence="2" id="KW-1185">Reference proteome</keyword>
<gene>
    <name evidence="1" type="ORF">CLIB1444_19S00672</name>
</gene>
<proteinExistence type="predicted"/>
<dbReference type="Proteomes" id="UP001152531">
    <property type="component" value="Unassembled WGS sequence"/>
</dbReference>
<name>A0ACA9YF72_9ASCO</name>
<evidence type="ECO:0000313" key="2">
    <source>
        <dbReference type="Proteomes" id="UP001152531"/>
    </source>
</evidence>
<accession>A0ACA9YF72</accession>